<evidence type="ECO:0000313" key="2">
    <source>
        <dbReference type="Proteomes" id="UP001314263"/>
    </source>
</evidence>
<gene>
    <name evidence="1" type="ORF">CVIRNUC_007081</name>
</gene>
<dbReference type="AlphaFoldDB" id="A0AAV1IAI3"/>
<protein>
    <submittedName>
        <fullName evidence="1">Uncharacterized protein</fullName>
    </submittedName>
</protein>
<comment type="caution">
    <text evidence="1">The sequence shown here is derived from an EMBL/GenBank/DDBJ whole genome shotgun (WGS) entry which is preliminary data.</text>
</comment>
<dbReference type="EMBL" id="CAUYUE010000009">
    <property type="protein sequence ID" value="CAK0783881.1"/>
    <property type="molecule type" value="Genomic_DNA"/>
</dbReference>
<proteinExistence type="predicted"/>
<name>A0AAV1IAI3_9CHLO</name>
<dbReference type="Proteomes" id="UP001314263">
    <property type="component" value="Unassembled WGS sequence"/>
</dbReference>
<evidence type="ECO:0000313" key="1">
    <source>
        <dbReference type="EMBL" id="CAK0783881.1"/>
    </source>
</evidence>
<keyword evidence="2" id="KW-1185">Reference proteome</keyword>
<accession>A0AAV1IAI3</accession>
<organism evidence="1 2">
    <name type="scientific">Coccomyxa viridis</name>
    <dbReference type="NCBI Taxonomy" id="1274662"/>
    <lineage>
        <taxon>Eukaryota</taxon>
        <taxon>Viridiplantae</taxon>
        <taxon>Chlorophyta</taxon>
        <taxon>core chlorophytes</taxon>
        <taxon>Trebouxiophyceae</taxon>
        <taxon>Trebouxiophyceae incertae sedis</taxon>
        <taxon>Coccomyxaceae</taxon>
        <taxon>Coccomyxa</taxon>
    </lineage>
</organism>
<reference evidence="1 2" key="1">
    <citation type="submission" date="2023-10" db="EMBL/GenBank/DDBJ databases">
        <authorList>
            <person name="Maclean D."/>
            <person name="Macfadyen A."/>
        </authorList>
    </citation>
    <scope>NUCLEOTIDE SEQUENCE [LARGE SCALE GENOMIC DNA]</scope>
</reference>
<sequence length="158" mass="16493">MTPRKRAAATEMSGICAMPDSPVAINRGTGRTAVGPWCGAFEQSASAADHDPPSPTLFMDRAGSAHRSLDGCIKEPRGRYASPHGAIIDCSLALAGAANRASANRKAELRDHSREVALAASKGSPKGSIEARCVPRSGGNSAKRHAGHQVFQPSGRFF</sequence>